<dbReference type="AlphaFoldDB" id="A0A518H7C2"/>
<dbReference type="GO" id="GO:0016740">
    <property type="term" value="F:transferase activity"/>
    <property type="evidence" value="ECO:0007669"/>
    <property type="project" value="UniProtKB-KW"/>
</dbReference>
<proteinExistence type="predicted"/>
<reference evidence="1 2" key="1">
    <citation type="submission" date="2019-02" db="EMBL/GenBank/DDBJ databases">
        <title>Deep-cultivation of Planctomycetes and their phenomic and genomic characterization uncovers novel biology.</title>
        <authorList>
            <person name="Wiegand S."/>
            <person name="Jogler M."/>
            <person name="Boedeker C."/>
            <person name="Pinto D."/>
            <person name="Vollmers J."/>
            <person name="Rivas-Marin E."/>
            <person name="Kohn T."/>
            <person name="Peeters S.H."/>
            <person name="Heuer A."/>
            <person name="Rast P."/>
            <person name="Oberbeckmann S."/>
            <person name="Bunk B."/>
            <person name="Jeske O."/>
            <person name="Meyerdierks A."/>
            <person name="Storesund J.E."/>
            <person name="Kallscheuer N."/>
            <person name="Luecker S."/>
            <person name="Lage O.M."/>
            <person name="Pohl T."/>
            <person name="Merkel B.J."/>
            <person name="Hornburger P."/>
            <person name="Mueller R.-W."/>
            <person name="Bruemmer F."/>
            <person name="Labrenz M."/>
            <person name="Spormann A.M."/>
            <person name="Op den Camp H."/>
            <person name="Overmann J."/>
            <person name="Amann R."/>
            <person name="Jetten M.S.M."/>
            <person name="Mascher T."/>
            <person name="Medema M.H."/>
            <person name="Devos D.P."/>
            <person name="Kaster A.-K."/>
            <person name="Ovreas L."/>
            <person name="Rohde M."/>
            <person name="Galperin M.Y."/>
            <person name="Jogler C."/>
        </authorList>
    </citation>
    <scope>NUCLEOTIDE SEQUENCE [LARGE SCALE GENOMIC DNA]</scope>
    <source>
        <strain evidence="1 2">ElP</strain>
    </source>
</reference>
<dbReference type="PANTHER" id="PTHR38134:SF2">
    <property type="entry name" value="GALACTOKINASE"/>
    <property type="match status" value="1"/>
</dbReference>
<dbReference type="InterPro" id="IPR053205">
    <property type="entry name" value="GHMP_kinase_L-arabinokinase"/>
</dbReference>
<name>A0A518H7C2_9BACT</name>
<evidence type="ECO:0000313" key="2">
    <source>
        <dbReference type="Proteomes" id="UP000317835"/>
    </source>
</evidence>
<dbReference type="SUPFAM" id="SSF53756">
    <property type="entry name" value="UDP-Glycosyltransferase/glycogen phosphorylase"/>
    <property type="match status" value="1"/>
</dbReference>
<keyword evidence="1" id="KW-0808">Transferase</keyword>
<dbReference type="EMBL" id="CP036426">
    <property type="protein sequence ID" value="QDV36769.1"/>
    <property type="molecule type" value="Genomic_DNA"/>
</dbReference>
<dbReference type="Proteomes" id="UP000317835">
    <property type="component" value="Chromosome"/>
</dbReference>
<gene>
    <name evidence="1" type="ORF">ElP_46980</name>
</gene>
<sequence>MVALGLSSARRLVYALPLHPGGGASCAGAEFDRGGMMIRTGSLAAYVTSHGFGHLNRTVAVLNRIPDDIPLIIRSSPDLLDHWRERLRRPAEFQAHVSDAGAVNPPGNSADTDGPATLERAARVHSAAMQRIDEYADELRDGRVSAVLCDATPVPLVAARRAGIPGFLLANFTWADIYHPLAKRMGGERPSFVREVRHAYRHATAIFRCAPHLSMERIAPIIDVGMVVTPGRNRGRELREDLGFSDRERLVYLYLGRYGQDDYEWARIARLGDRGVHFVGFHDPPAGSGPVPNLHVVAASEWNGADLAASCEVVVAKAGYGTVCESMAAGSPMIYPPRTGFAEYRALARALNAWGGGVPASRRAFDRLRIERLLDRALSLAPGPPPFPMDGADRVAAYLTDACLGRSLPR</sequence>
<dbReference type="Gene3D" id="3.40.50.2000">
    <property type="entry name" value="Glycogen Phosphorylase B"/>
    <property type="match status" value="2"/>
</dbReference>
<organism evidence="1 2">
    <name type="scientific">Tautonia plasticadhaerens</name>
    <dbReference type="NCBI Taxonomy" id="2527974"/>
    <lineage>
        <taxon>Bacteria</taxon>
        <taxon>Pseudomonadati</taxon>
        <taxon>Planctomycetota</taxon>
        <taxon>Planctomycetia</taxon>
        <taxon>Isosphaerales</taxon>
        <taxon>Isosphaeraceae</taxon>
        <taxon>Tautonia</taxon>
    </lineage>
</organism>
<protein>
    <submittedName>
        <fullName evidence="1">MurG-like transferase</fullName>
    </submittedName>
</protein>
<keyword evidence="2" id="KW-1185">Reference proteome</keyword>
<evidence type="ECO:0000313" key="1">
    <source>
        <dbReference type="EMBL" id="QDV36769.1"/>
    </source>
</evidence>
<dbReference type="PANTHER" id="PTHR38134">
    <property type="entry name" value="SLR1395 PROTEIN"/>
    <property type="match status" value="1"/>
</dbReference>
<accession>A0A518H7C2</accession>
<dbReference type="KEGG" id="tpla:ElP_46980"/>